<evidence type="ECO:0000256" key="2">
    <source>
        <dbReference type="ARBA" id="ARBA00022723"/>
    </source>
</evidence>
<accession>K4LH97</accession>
<feature type="domain" description="2Fe-2S ferredoxin-type" evidence="7">
    <location>
        <begin position="1"/>
        <end position="78"/>
    </location>
</feature>
<keyword evidence="5" id="KW-0408">Iron</keyword>
<gene>
    <name evidence="9" type="ordered locus">Tph_c21680</name>
</gene>
<dbReference type="KEGG" id="tpz:Tph_c21680"/>
<reference evidence="9 10" key="1">
    <citation type="journal article" date="2012" name="BMC Genomics">
        <title>Genome-guided analysis of physiological and morphological traits of the fermentative acetate oxidizer Thermacetogenium phaeum.</title>
        <authorList>
            <person name="Oehler D."/>
            <person name="Poehlein A."/>
            <person name="Leimbach A."/>
            <person name="Muller N."/>
            <person name="Daniel R."/>
            <person name="Gottschalk G."/>
            <person name="Schink B."/>
        </authorList>
    </citation>
    <scope>NUCLEOTIDE SEQUENCE [LARGE SCALE GENOMIC DNA]</scope>
    <source>
        <strain evidence="10">ATCC BAA-254 / DSM 26808 / PB</strain>
    </source>
</reference>
<dbReference type="Pfam" id="PF07992">
    <property type="entry name" value="Pyr_redox_2"/>
    <property type="match status" value="1"/>
</dbReference>
<dbReference type="SUPFAM" id="SSF51971">
    <property type="entry name" value="Nucleotide-binding domain"/>
    <property type="match status" value="1"/>
</dbReference>
<dbReference type="Gene3D" id="1.10.1060.10">
    <property type="entry name" value="Alpha-helical ferredoxin"/>
    <property type="match status" value="1"/>
</dbReference>
<dbReference type="FunFam" id="3.10.20.740:FF:000003">
    <property type="entry name" value="Formate dehydrogenase subunit alpha"/>
    <property type="match status" value="1"/>
</dbReference>
<dbReference type="eggNOG" id="COG0493">
    <property type="taxonomic scope" value="Bacteria"/>
</dbReference>
<dbReference type="PROSITE" id="PS00490">
    <property type="entry name" value="MOLYBDOPTERIN_PROK_2"/>
    <property type="match status" value="1"/>
</dbReference>
<dbReference type="InterPro" id="IPR006963">
    <property type="entry name" value="Mopterin_OxRdtase_4Fe-4S_dom"/>
</dbReference>
<dbReference type="SUPFAM" id="SSF53706">
    <property type="entry name" value="Formate dehydrogenase/DMSO reductase, domains 1-3"/>
    <property type="match status" value="1"/>
</dbReference>
<feature type="domain" description="4Fe-4S ferredoxin-type" evidence="8">
    <location>
        <begin position="604"/>
        <end position="632"/>
    </location>
</feature>
<dbReference type="Pfam" id="PF14691">
    <property type="entry name" value="Fer4_20"/>
    <property type="match status" value="1"/>
</dbReference>
<evidence type="ECO:0000256" key="5">
    <source>
        <dbReference type="ARBA" id="ARBA00023004"/>
    </source>
</evidence>
<dbReference type="InterPro" id="IPR028261">
    <property type="entry name" value="DPD_II"/>
</dbReference>
<dbReference type="OrthoDB" id="9803192at2"/>
<dbReference type="HOGENOM" id="CLU_000422_0_0_9"/>
<dbReference type="InterPro" id="IPR036188">
    <property type="entry name" value="FAD/NAD-bd_sf"/>
</dbReference>
<keyword evidence="2" id="KW-0479">Metal-binding</keyword>
<sequence>MLKIIIDGKELAAKRGQTILEVASENGIHIPTLCYDERLKPYGGCGICVVEVQGSSKLFRSCATEVTEGMVVFTNTPRVRKSRKLTLEMLLSDHTGDCLGPCTRACPAHVDVQGYIGLIANRRYREAVALIKERLPIPASIGRICPHPCEDACRRQLVEAPISIAHLKRFVADLDLKSGEPYRPEIRPATGKSVGIVGAGPAGLTAAYHLARDGHGVTVYDAMPQGGGMLRYGIPAYRLPKTVLDEEIRLIAEMGVRFCYNTRLGSDISIDLLRKRHDAIFLAIGAWKSSSIRCPGENIPGVLGGIDFLREVALHGKAEIGNVVAVIGGGNTAIDAARTAVRLGAERVLILYRRTKAEMPAEDKEIAEAEEEGVEFRFLVSPMEICARNGRVCAIRLQKMQLGEPDATGRRRPVPIPGAEETLPVDTVIRAIGQSVRPDGLACFSLTKWGTIAVDENTMATEIPGVFAGGDVVTGPSIAIEAVAQGIKAAHAISAYLNGRILSPKNQYVVERQGLSEAEFIDHPRINRAEMPHLTPEERRYNFREVNLGLQEPDAQVEASRCLECGCRDYFECKLIRYAREYNVQPERLSGSKHREITSQDDHPFLELNSGKCILCGLCVRICDEVMGVTALGLVHRGFDTVVAPEFGLPLRESACVSCGQCAAVCPTGALMERQAIPKNVPLATQENPSVCPFCGAGCEQVVNTRGDLVLRCLPAPGGILCVKGRFGFQIFDQERLTVPLVRHNGKLVEVSWQEAMDEIAKTVKRIGTGRRDSPFALFISPFCTMEEAQAAICFGRQALVTEKIGSFTPDAARGLMDIFGIIPDPPGYQELESADLILLVGSLNESQSVAVKIRKAIQRGARLALLSPEPGLAGDLATMWVKPGNSGNSTAFLKQVLAAVVNNTPATGRVLKGFTELRDALAGITPGRDAEDLAHLYSSAKQPLIVVDGSTVTTAAVQLLADLSLVTGQTGRFRSGLLIITPGSNQVGLRKLGIVTGDSLLEEKPHGVFIFGEDPVGGGSPASGQLKNMEFLVVLSPFLTPTARLADVVLPGATPLETGGTFIGSDGRERSFSGVRDPLSGRTNLQIISDLAAALGVERLPGRGESVRFSVNSVTPHQREGEIRLVLPEDTELFRLQPELDPALRIFKARLVRSGLK</sequence>
<dbReference type="RefSeq" id="WP_015051236.1">
    <property type="nucleotide sequence ID" value="NC_018870.1"/>
</dbReference>
<keyword evidence="4 9" id="KW-0560">Oxidoreductase</keyword>
<dbReference type="EC" id="1.2.1.2" evidence="9"/>
<dbReference type="InterPro" id="IPR001041">
    <property type="entry name" value="2Fe-2S_ferredoxin-type"/>
</dbReference>
<protein>
    <submittedName>
        <fullName evidence="9">Putative formate:NAD(P)+ oxidoreductase</fullName>
        <ecNumber evidence="9">1.2.1.2</ecNumber>
    </submittedName>
</protein>
<dbReference type="GO" id="GO:0046872">
    <property type="term" value="F:metal ion binding"/>
    <property type="evidence" value="ECO:0007669"/>
    <property type="project" value="UniProtKB-KW"/>
</dbReference>
<dbReference type="SUPFAM" id="SSF54292">
    <property type="entry name" value="2Fe-2S ferredoxin-like"/>
    <property type="match status" value="1"/>
</dbReference>
<dbReference type="InterPro" id="IPR006655">
    <property type="entry name" value="Mopterin_OxRdtase_prok_CS"/>
</dbReference>
<evidence type="ECO:0000256" key="6">
    <source>
        <dbReference type="ARBA" id="ARBA00023014"/>
    </source>
</evidence>
<dbReference type="InterPro" id="IPR009051">
    <property type="entry name" value="Helical_ferredxn"/>
</dbReference>
<dbReference type="Pfam" id="PF12838">
    <property type="entry name" value="Fer4_7"/>
    <property type="match status" value="1"/>
</dbReference>
<dbReference type="InterPro" id="IPR017900">
    <property type="entry name" value="4Fe4S_Fe_S_CS"/>
</dbReference>
<dbReference type="Gene3D" id="3.40.228.10">
    <property type="entry name" value="Dimethylsulfoxide Reductase, domain 2"/>
    <property type="match status" value="1"/>
</dbReference>
<dbReference type="InterPro" id="IPR042204">
    <property type="entry name" value="2Fe-2S-bd_N"/>
</dbReference>
<keyword evidence="10" id="KW-1185">Reference proteome</keyword>
<dbReference type="Gene3D" id="3.50.50.60">
    <property type="entry name" value="FAD/NAD(P)-binding domain"/>
    <property type="match status" value="2"/>
</dbReference>
<dbReference type="SUPFAM" id="SSF46548">
    <property type="entry name" value="alpha-helical ferredoxin"/>
    <property type="match status" value="1"/>
</dbReference>
<evidence type="ECO:0000256" key="1">
    <source>
        <dbReference type="ARBA" id="ARBA00022485"/>
    </source>
</evidence>
<dbReference type="InterPro" id="IPR017896">
    <property type="entry name" value="4Fe4S_Fe-S-bd"/>
</dbReference>
<dbReference type="SMART" id="SM00926">
    <property type="entry name" value="Molybdop_Fe4S4"/>
    <property type="match status" value="1"/>
</dbReference>
<dbReference type="Proteomes" id="UP000000467">
    <property type="component" value="Chromosome"/>
</dbReference>
<dbReference type="eggNOG" id="COG3383">
    <property type="taxonomic scope" value="Bacteria"/>
</dbReference>
<feature type="domain" description="4Fe-4S ferredoxin-type" evidence="8">
    <location>
        <begin position="647"/>
        <end position="676"/>
    </location>
</feature>
<dbReference type="AlphaFoldDB" id="K4LH97"/>
<dbReference type="SUPFAM" id="SSF54862">
    <property type="entry name" value="4Fe-4S ferredoxins"/>
    <property type="match status" value="1"/>
</dbReference>
<dbReference type="EMBL" id="CP003732">
    <property type="protein sequence ID" value="AFV12361.1"/>
    <property type="molecule type" value="Genomic_DNA"/>
</dbReference>
<evidence type="ECO:0000259" key="8">
    <source>
        <dbReference type="PROSITE" id="PS51379"/>
    </source>
</evidence>
<dbReference type="GO" id="GO:0051539">
    <property type="term" value="F:4 iron, 4 sulfur cluster binding"/>
    <property type="evidence" value="ECO:0007669"/>
    <property type="project" value="UniProtKB-KW"/>
</dbReference>
<dbReference type="PROSITE" id="PS51379">
    <property type="entry name" value="4FE4S_FER_2"/>
    <property type="match status" value="2"/>
</dbReference>
<dbReference type="PRINTS" id="PR00419">
    <property type="entry name" value="ADXRDTASE"/>
</dbReference>
<dbReference type="PROSITE" id="PS51085">
    <property type="entry name" value="2FE2S_FER_2"/>
    <property type="match status" value="1"/>
</dbReference>
<dbReference type="PANTHER" id="PTHR42783:SF3">
    <property type="entry name" value="GLUTAMATE SYNTHASE [NADPH] SMALL CHAIN-RELATED"/>
    <property type="match status" value="1"/>
</dbReference>
<dbReference type="Pfam" id="PF00384">
    <property type="entry name" value="Molybdopterin"/>
    <property type="match status" value="1"/>
</dbReference>
<name>K4LH97_THEPS</name>
<evidence type="ECO:0000313" key="10">
    <source>
        <dbReference type="Proteomes" id="UP000000467"/>
    </source>
</evidence>
<keyword evidence="3" id="KW-0677">Repeat</keyword>
<dbReference type="CDD" id="cd00207">
    <property type="entry name" value="fer2"/>
    <property type="match status" value="1"/>
</dbReference>
<dbReference type="PANTHER" id="PTHR42783">
    <property type="entry name" value="GLUTAMATE SYNTHASE [NADPH] SMALL CHAIN"/>
    <property type="match status" value="1"/>
</dbReference>
<dbReference type="Gene3D" id="3.30.200.210">
    <property type="match status" value="1"/>
</dbReference>
<evidence type="ECO:0000259" key="7">
    <source>
        <dbReference type="PROSITE" id="PS51085"/>
    </source>
</evidence>
<dbReference type="PROSITE" id="PS00198">
    <property type="entry name" value="4FE4S_FER_1"/>
    <property type="match status" value="1"/>
</dbReference>
<proteinExistence type="predicted"/>
<dbReference type="GO" id="GO:0016491">
    <property type="term" value="F:oxidoreductase activity"/>
    <property type="evidence" value="ECO:0007669"/>
    <property type="project" value="UniProtKB-KW"/>
</dbReference>
<dbReference type="InterPro" id="IPR023753">
    <property type="entry name" value="FAD/NAD-binding_dom"/>
</dbReference>
<dbReference type="InterPro" id="IPR006656">
    <property type="entry name" value="Mopterin_OxRdtase"/>
</dbReference>
<evidence type="ECO:0000313" key="9">
    <source>
        <dbReference type="EMBL" id="AFV12361.1"/>
    </source>
</evidence>
<dbReference type="Gene3D" id="3.40.50.740">
    <property type="match status" value="1"/>
</dbReference>
<dbReference type="Gene3D" id="3.10.20.440">
    <property type="entry name" value="2Fe-2S iron-sulphur cluster binding domain, sarcosine oxidase, alpha subunit, N-terminal domain"/>
    <property type="match status" value="1"/>
</dbReference>
<dbReference type="Pfam" id="PF13510">
    <property type="entry name" value="Fer2_4"/>
    <property type="match status" value="1"/>
</dbReference>
<dbReference type="Gene3D" id="3.30.70.20">
    <property type="match status" value="1"/>
</dbReference>
<dbReference type="STRING" id="1089553.Tph_c21680"/>
<dbReference type="FunFam" id="3.30.70.20:FF:000035">
    <property type="entry name" value="Iron hydrogenase 1"/>
    <property type="match status" value="1"/>
</dbReference>
<dbReference type="Pfam" id="PF04879">
    <property type="entry name" value="Molybdop_Fe4S4"/>
    <property type="match status" value="1"/>
</dbReference>
<keyword evidence="6" id="KW-0411">Iron-sulfur</keyword>
<evidence type="ECO:0000256" key="3">
    <source>
        <dbReference type="ARBA" id="ARBA00022737"/>
    </source>
</evidence>
<organism evidence="9 10">
    <name type="scientific">Thermacetogenium phaeum (strain ATCC BAA-254 / DSM 26808 / PB)</name>
    <dbReference type="NCBI Taxonomy" id="1089553"/>
    <lineage>
        <taxon>Bacteria</taxon>
        <taxon>Bacillati</taxon>
        <taxon>Bacillota</taxon>
        <taxon>Clostridia</taxon>
        <taxon>Thermoanaerobacterales</taxon>
        <taxon>Thermoanaerobacteraceae</taxon>
        <taxon>Thermacetogenium</taxon>
    </lineage>
</organism>
<keyword evidence="1" id="KW-0004">4Fe-4S</keyword>
<evidence type="ECO:0000256" key="4">
    <source>
        <dbReference type="ARBA" id="ARBA00023002"/>
    </source>
</evidence>
<dbReference type="InterPro" id="IPR036010">
    <property type="entry name" value="2Fe-2S_ferredoxin-like_sf"/>
</dbReference>